<dbReference type="GO" id="GO:0005884">
    <property type="term" value="C:actin filament"/>
    <property type="evidence" value="ECO:0007669"/>
    <property type="project" value="TreeGrafter"/>
</dbReference>
<dbReference type="Proteomes" id="UP000015104">
    <property type="component" value="Unassembled WGS sequence"/>
</dbReference>
<reference evidence="3" key="2">
    <citation type="submission" date="2015-06" db="UniProtKB">
        <authorList>
            <consortium name="EnsemblMetazoa"/>
        </authorList>
    </citation>
    <scope>IDENTIFICATION</scope>
</reference>
<dbReference type="GO" id="GO:0051015">
    <property type="term" value="F:actin filament binding"/>
    <property type="evidence" value="ECO:0007669"/>
    <property type="project" value="TreeGrafter"/>
</dbReference>
<evidence type="ECO:0000256" key="1">
    <source>
        <dbReference type="SAM" id="MobiDB-lite"/>
    </source>
</evidence>
<dbReference type="STRING" id="32264.T1JWS1"/>
<name>T1JWS1_TETUR</name>
<evidence type="ECO:0000313" key="3">
    <source>
        <dbReference type="EnsemblMetazoa" id="tetur02g09270.1"/>
    </source>
</evidence>
<organism evidence="3 4">
    <name type="scientific">Tetranychus urticae</name>
    <name type="common">Two-spotted spider mite</name>
    <dbReference type="NCBI Taxonomy" id="32264"/>
    <lineage>
        <taxon>Eukaryota</taxon>
        <taxon>Metazoa</taxon>
        <taxon>Ecdysozoa</taxon>
        <taxon>Arthropoda</taxon>
        <taxon>Chelicerata</taxon>
        <taxon>Arachnida</taxon>
        <taxon>Acari</taxon>
        <taxon>Acariformes</taxon>
        <taxon>Trombidiformes</taxon>
        <taxon>Prostigmata</taxon>
        <taxon>Eleutherengona</taxon>
        <taxon>Raphignathae</taxon>
        <taxon>Tetranychoidea</taxon>
        <taxon>Tetranychidae</taxon>
        <taxon>Tetranychus</taxon>
    </lineage>
</organism>
<dbReference type="GO" id="GO:0051764">
    <property type="term" value="P:actin crosslink formation"/>
    <property type="evidence" value="ECO:0007669"/>
    <property type="project" value="TreeGrafter"/>
</dbReference>
<sequence>MDDVNGSPLLTNHHHSSNHPRNVQHQVNHISDSPHHHAPQTRIAELQEEYLIPMKEDLSDWLKAIMDIDDIDANNFMSKLDNGVIVCKLAKLIEEKCDIDEKKLASIDSQNNNCNSPFKQNNNLSNNLNDNNHQSNNNNNINNTSDIKANNTTSNNVDMILRNNFFNNRSNSLKLTSNGDQGQYRSNSYYQNGRRLSFNHGGPLNGHSPVNGTPASNGICARTMKCWENAKSETFYARDNVSNFIKWCRKLNVRECVLFESEDLVLHNNPKNVVLCLLEVARIACKKFMFTPAPGLVQFEQEIDAEEKAELEREMLRRRKRLQSMKMQAKSANNKTPLTTIHSYNNNNQTNNVIDDKTSINCNSTNDTVTLKNNLNSEDDNNELHNNNNNVNHNLILGYEDNETNSSDDTDNLDKCSERPDSGDLTGGQSSDTGSINTGDDGVDGWSSVSQENLGRASSVTSISSTSAESTETSSQTPFGQESEKVVSQLDQKVNNELVFALFHLLPLLKMLKKGN</sequence>
<dbReference type="GO" id="GO:0008093">
    <property type="term" value="F:cytoskeletal anchor activity"/>
    <property type="evidence" value="ECO:0007669"/>
    <property type="project" value="TreeGrafter"/>
</dbReference>
<feature type="compositionally biased region" description="Acidic residues" evidence="1">
    <location>
        <begin position="400"/>
        <end position="411"/>
    </location>
</feature>
<dbReference type="PROSITE" id="PS50021">
    <property type="entry name" value="CH"/>
    <property type="match status" value="1"/>
</dbReference>
<evidence type="ECO:0000313" key="4">
    <source>
        <dbReference type="Proteomes" id="UP000015104"/>
    </source>
</evidence>
<dbReference type="InterPro" id="IPR001715">
    <property type="entry name" value="CH_dom"/>
</dbReference>
<feature type="region of interest" description="Disordered" evidence="1">
    <location>
        <begin position="1"/>
        <end position="21"/>
    </location>
</feature>
<dbReference type="SUPFAM" id="SSF47576">
    <property type="entry name" value="Calponin-homology domain, CH-domain"/>
    <property type="match status" value="2"/>
</dbReference>
<feature type="compositionally biased region" description="Low complexity" evidence="1">
    <location>
        <begin position="458"/>
        <end position="477"/>
    </location>
</feature>
<dbReference type="Pfam" id="PF00307">
    <property type="entry name" value="CH"/>
    <property type="match status" value="1"/>
</dbReference>
<feature type="compositionally biased region" description="Polar residues" evidence="1">
    <location>
        <begin position="427"/>
        <end position="438"/>
    </location>
</feature>
<dbReference type="EnsemblMetazoa" id="tetur02g09270.1">
    <property type="protein sequence ID" value="tetur02g09270.1"/>
    <property type="gene ID" value="tetur02g09270"/>
</dbReference>
<feature type="region of interest" description="Disordered" evidence="1">
    <location>
        <begin position="108"/>
        <end position="149"/>
    </location>
</feature>
<feature type="compositionally biased region" description="Basic and acidic residues" evidence="1">
    <location>
        <begin position="412"/>
        <end position="422"/>
    </location>
</feature>
<evidence type="ECO:0000259" key="2">
    <source>
        <dbReference type="PROSITE" id="PS50021"/>
    </source>
</evidence>
<feature type="compositionally biased region" description="Low complexity" evidence="1">
    <location>
        <begin position="384"/>
        <end position="394"/>
    </location>
</feature>
<feature type="compositionally biased region" description="Low complexity" evidence="1">
    <location>
        <begin position="115"/>
        <end position="149"/>
    </location>
</feature>
<dbReference type="HOGENOM" id="CLU_615863_0_0_1"/>
<feature type="region of interest" description="Disordered" evidence="1">
    <location>
        <begin position="372"/>
        <end position="488"/>
    </location>
</feature>
<dbReference type="EMBL" id="CAEY01000815">
    <property type="status" value="NOT_ANNOTATED_CDS"/>
    <property type="molecule type" value="Genomic_DNA"/>
</dbReference>
<feature type="domain" description="Calponin-homology (CH)" evidence="2">
    <location>
        <begin position="52"/>
        <end position="167"/>
    </location>
</feature>
<dbReference type="PANTHER" id="PTHR46756">
    <property type="entry name" value="TRANSGELIN"/>
    <property type="match status" value="1"/>
</dbReference>
<keyword evidence="4" id="KW-1185">Reference proteome</keyword>
<accession>T1JWS1</accession>
<dbReference type="AlphaFoldDB" id="T1JWS1"/>
<dbReference type="eggNOG" id="KOG0516">
    <property type="taxonomic scope" value="Eukaryota"/>
</dbReference>
<reference evidence="4" key="1">
    <citation type="submission" date="2011-08" db="EMBL/GenBank/DDBJ databases">
        <authorList>
            <person name="Rombauts S."/>
        </authorList>
    </citation>
    <scope>NUCLEOTIDE SEQUENCE</scope>
    <source>
        <strain evidence="4">London</strain>
    </source>
</reference>
<dbReference type="Gene3D" id="1.10.418.10">
    <property type="entry name" value="Calponin-like domain"/>
    <property type="match status" value="2"/>
</dbReference>
<dbReference type="CDD" id="cd21204">
    <property type="entry name" value="CH_GAS2-like"/>
    <property type="match status" value="1"/>
</dbReference>
<dbReference type="SMART" id="SM00033">
    <property type="entry name" value="CH"/>
    <property type="match status" value="1"/>
</dbReference>
<dbReference type="InterPro" id="IPR036872">
    <property type="entry name" value="CH_dom_sf"/>
</dbReference>
<protein>
    <recommendedName>
        <fullName evidence="2">Calponin-homology (CH) domain-containing protein</fullName>
    </recommendedName>
</protein>
<dbReference type="PANTHER" id="PTHR46756:SF13">
    <property type="entry name" value="GROWTH ARREST-SPECIFIC PROTEIN 2"/>
    <property type="match status" value="1"/>
</dbReference>
<proteinExistence type="predicted"/>